<dbReference type="InterPro" id="IPR015928">
    <property type="entry name" value="Aconitase/3IPM_dehydase_swvl"/>
</dbReference>
<name>A0ABV2FEU6_9STRE</name>
<proteinExistence type="predicted"/>
<dbReference type="Proteomes" id="UP001549122">
    <property type="component" value="Unassembled WGS sequence"/>
</dbReference>
<sequence length="82" mass="9431">MPKCRVFWGYSRNNALNNGMLPIVQPREVREQLAQLAPNQEITIDLPEQKLLPPFGSFDFDIDGQWKYKLLDGLDDIGITLQ</sequence>
<evidence type="ECO:0000313" key="1">
    <source>
        <dbReference type="EMBL" id="MET3557069.1"/>
    </source>
</evidence>
<dbReference type="Gene3D" id="3.20.19.10">
    <property type="entry name" value="Aconitase, domain 4"/>
    <property type="match status" value="1"/>
</dbReference>
<gene>
    <name evidence="1" type="ORF">ABID29_000178</name>
</gene>
<protein>
    <submittedName>
        <fullName evidence="1">3-isopropylmalate dehydratase small subunit</fullName>
    </submittedName>
</protein>
<comment type="caution">
    <text evidence="1">The sequence shown here is derived from an EMBL/GenBank/DDBJ whole genome shotgun (WGS) entry which is preliminary data.</text>
</comment>
<dbReference type="EMBL" id="JBEPLO010000002">
    <property type="protein sequence ID" value="MET3557069.1"/>
    <property type="molecule type" value="Genomic_DNA"/>
</dbReference>
<dbReference type="SUPFAM" id="SSF52016">
    <property type="entry name" value="LeuD/IlvD-like"/>
    <property type="match status" value="1"/>
</dbReference>
<evidence type="ECO:0000313" key="2">
    <source>
        <dbReference type="Proteomes" id="UP001549122"/>
    </source>
</evidence>
<organism evidence="1 2">
    <name type="scientific">Streptococcus rupicaprae</name>
    <dbReference type="NCBI Taxonomy" id="759619"/>
    <lineage>
        <taxon>Bacteria</taxon>
        <taxon>Bacillati</taxon>
        <taxon>Bacillota</taxon>
        <taxon>Bacilli</taxon>
        <taxon>Lactobacillales</taxon>
        <taxon>Streptococcaceae</taxon>
        <taxon>Streptococcus</taxon>
    </lineage>
</organism>
<keyword evidence="2" id="KW-1185">Reference proteome</keyword>
<accession>A0ABV2FEU6</accession>
<reference evidence="1 2" key="1">
    <citation type="submission" date="2024-06" db="EMBL/GenBank/DDBJ databases">
        <title>Genomic Encyclopedia of Type Strains, Phase IV (KMG-IV): sequencing the most valuable type-strain genomes for metagenomic binning, comparative biology and taxonomic classification.</title>
        <authorList>
            <person name="Goeker M."/>
        </authorList>
    </citation>
    <scope>NUCLEOTIDE SEQUENCE [LARGE SCALE GENOMIC DNA]</scope>
    <source>
        <strain evidence="1 2">DSM 28303</strain>
    </source>
</reference>